<keyword evidence="1" id="KW-1133">Transmembrane helix</keyword>
<dbReference type="PANTHER" id="PTHR37309">
    <property type="entry name" value="SLR0284 PROTEIN"/>
    <property type="match status" value="1"/>
</dbReference>
<dbReference type="InterPro" id="IPR007165">
    <property type="entry name" value="Phage_holin_4_2"/>
</dbReference>
<accession>A0A1H4MQH1</accession>
<dbReference type="OrthoDB" id="9810847at2"/>
<dbReference type="AlphaFoldDB" id="A0A1H4MQH1"/>
<dbReference type="Pfam" id="PF04020">
    <property type="entry name" value="Phage_holin_4_2"/>
    <property type="match status" value="1"/>
</dbReference>
<name>A0A1H4MQH1_9ACTN</name>
<evidence type="ECO:0000313" key="2">
    <source>
        <dbReference type="EMBL" id="SEB85097.1"/>
    </source>
</evidence>
<dbReference type="Proteomes" id="UP000198742">
    <property type="component" value="Unassembled WGS sequence"/>
</dbReference>
<sequence length="129" mass="13949">MRFITWLLTYAAGLAVAAWLLDGIWFEGPRNGQAEIQEKILPLLLVALILGLVSTFIEPVIKLLSLPFIILTLGFLLLVINALMLLLTAKLAGAVDVGFHVDGFWNAVAGSLIITIVGWGVRSALPAER</sequence>
<keyword evidence="1" id="KW-0812">Transmembrane</keyword>
<organism evidence="2 3">
    <name type="scientific">Nocardioides exalbidus</name>
    <dbReference type="NCBI Taxonomy" id="402596"/>
    <lineage>
        <taxon>Bacteria</taxon>
        <taxon>Bacillati</taxon>
        <taxon>Actinomycetota</taxon>
        <taxon>Actinomycetes</taxon>
        <taxon>Propionibacteriales</taxon>
        <taxon>Nocardioidaceae</taxon>
        <taxon>Nocardioides</taxon>
    </lineage>
</organism>
<feature type="transmembrane region" description="Helical" evidence="1">
    <location>
        <begin position="104"/>
        <end position="125"/>
    </location>
</feature>
<reference evidence="3" key="1">
    <citation type="submission" date="2016-10" db="EMBL/GenBank/DDBJ databases">
        <authorList>
            <person name="Varghese N."/>
            <person name="Submissions S."/>
        </authorList>
    </citation>
    <scope>NUCLEOTIDE SEQUENCE [LARGE SCALE GENOMIC DNA]</scope>
    <source>
        <strain evidence="3">DSM 22017</strain>
    </source>
</reference>
<keyword evidence="3" id="KW-1185">Reference proteome</keyword>
<gene>
    <name evidence="2" type="ORF">SAMN04489844_1189</name>
</gene>
<feature type="transmembrane region" description="Helical" evidence="1">
    <location>
        <begin position="41"/>
        <end position="61"/>
    </location>
</feature>
<evidence type="ECO:0000256" key="1">
    <source>
        <dbReference type="SAM" id="Phobius"/>
    </source>
</evidence>
<dbReference type="RefSeq" id="WP_090968287.1">
    <property type="nucleotide sequence ID" value="NZ_FNRT01000002.1"/>
</dbReference>
<feature type="transmembrane region" description="Helical" evidence="1">
    <location>
        <begin position="68"/>
        <end position="92"/>
    </location>
</feature>
<dbReference type="PANTHER" id="PTHR37309:SF1">
    <property type="entry name" value="SLR0284 PROTEIN"/>
    <property type="match status" value="1"/>
</dbReference>
<dbReference type="STRING" id="402596.SAMN04489844_1189"/>
<dbReference type="EMBL" id="FNRT01000002">
    <property type="protein sequence ID" value="SEB85097.1"/>
    <property type="molecule type" value="Genomic_DNA"/>
</dbReference>
<evidence type="ECO:0000313" key="3">
    <source>
        <dbReference type="Proteomes" id="UP000198742"/>
    </source>
</evidence>
<protein>
    <submittedName>
        <fullName evidence="2">Putative membrane protein</fullName>
    </submittedName>
</protein>
<proteinExistence type="predicted"/>
<keyword evidence="1" id="KW-0472">Membrane</keyword>